<dbReference type="Proteomes" id="UP000799755">
    <property type="component" value="Unassembled WGS sequence"/>
</dbReference>
<reference evidence="1" key="1">
    <citation type="journal article" date="2020" name="Stud. Mycol.">
        <title>101 Dothideomycetes genomes: a test case for predicting lifestyles and emergence of pathogens.</title>
        <authorList>
            <person name="Haridas S."/>
            <person name="Albert R."/>
            <person name="Binder M."/>
            <person name="Bloem J."/>
            <person name="Labutti K."/>
            <person name="Salamov A."/>
            <person name="Andreopoulos B."/>
            <person name="Baker S."/>
            <person name="Barry K."/>
            <person name="Bills G."/>
            <person name="Bluhm B."/>
            <person name="Cannon C."/>
            <person name="Castanera R."/>
            <person name="Culley D."/>
            <person name="Daum C."/>
            <person name="Ezra D."/>
            <person name="Gonzalez J."/>
            <person name="Henrissat B."/>
            <person name="Kuo A."/>
            <person name="Liang C."/>
            <person name="Lipzen A."/>
            <person name="Lutzoni F."/>
            <person name="Magnuson J."/>
            <person name="Mondo S."/>
            <person name="Nolan M."/>
            <person name="Ohm R."/>
            <person name="Pangilinan J."/>
            <person name="Park H.-J."/>
            <person name="Ramirez L."/>
            <person name="Alfaro M."/>
            <person name="Sun H."/>
            <person name="Tritt A."/>
            <person name="Yoshinaga Y."/>
            <person name="Zwiers L.-H."/>
            <person name="Turgeon B."/>
            <person name="Goodwin S."/>
            <person name="Spatafora J."/>
            <person name="Crous P."/>
            <person name="Grigoriev I."/>
        </authorList>
    </citation>
    <scope>NUCLEOTIDE SEQUENCE</scope>
    <source>
        <strain evidence="1">ATCC 200398</strain>
    </source>
</reference>
<evidence type="ECO:0000313" key="2">
    <source>
        <dbReference type="Proteomes" id="UP000799755"/>
    </source>
</evidence>
<evidence type="ECO:0000313" key="1">
    <source>
        <dbReference type="EMBL" id="KAF2471238.1"/>
    </source>
</evidence>
<name>A0ACB6QW58_9PLEO</name>
<accession>A0ACB6QW58</accession>
<sequence>MTGIVTPDNVVQFRAVPYATIPSRFQQSVLLNDLFSTSRDFTKPGFACPHTLATDAVGGGPFPNEPASSDFPTSEFGCLILQINVPLSYLEGDSAKFPSLPVVVYIHGGGFVLGKIDQQHNTAYIVEQSINDDQPIIAVNLQYRLGALGYLATPGGANLALYDQRNALLWIQKFMVGFGGDPSRVTVFGESAGSMSICYQMLCSPPTSGPLFSRAILMSGIIGPMTAPMPLREAEKLYEKFLDALEIQERGELAYQKMKTLDVQHIVDVSSKLSAEGVMWIPVQSEEWFGKDKGVVTWDRIPELLGECNWVDEVVLGTTGFEGTTFISALQSLTPSNFTTAIAEQLGDENASSLLQAVCPTVSTPNSTVLQYTDFGHVRTYRASTQYTVLYVRLLY</sequence>
<comment type="caution">
    <text evidence="1">The sequence shown here is derived from an EMBL/GenBank/DDBJ whole genome shotgun (WGS) entry which is preliminary data.</text>
</comment>
<protein>
    <submittedName>
        <fullName evidence="1">Alpha/beta-hydrolase</fullName>
    </submittedName>
</protein>
<dbReference type="EMBL" id="MU003505">
    <property type="protein sequence ID" value="KAF2471238.1"/>
    <property type="molecule type" value="Genomic_DNA"/>
</dbReference>
<gene>
    <name evidence="1" type="ORF">BDR25DRAFT_223080</name>
</gene>
<organism evidence="1 2">
    <name type="scientific">Lindgomyces ingoldianus</name>
    <dbReference type="NCBI Taxonomy" id="673940"/>
    <lineage>
        <taxon>Eukaryota</taxon>
        <taxon>Fungi</taxon>
        <taxon>Dikarya</taxon>
        <taxon>Ascomycota</taxon>
        <taxon>Pezizomycotina</taxon>
        <taxon>Dothideomycetes</taxon>
        <taxon>Pleosporomycetidae</taxon>
        <taxon>Pleosporales</taxon>
        <taxon>Lindgomycetaceae</taxon>
        <taxon>Lindgomyces</taxon>
    </lineage>
</organism>
<keyword evidence="2" id="KW-1185">Reference proteome</keyword>
<proteinExistence type="predicted"/>